<reference evidence="1 2" key="1">
    <citation type="submission" date="2021-01" db="EMBL/GenBank/DDBJ databases">
        <title>Sequencing the genomes of 1000 actinobacteria strains.</title>
        <authorList>
            <person name="Klenk H.-P."/>
        </authorList>
    </citation>
    <scope>NUCLEOTIDE SEQUENCE [LARGE SCALE GENOMIC DNA]</scope>
    <source>
        <strain evidence="1 2">DSM 46000</strain>
    </source>
</reference>
<protein>
    <submittedName>
        <fullName evidence="1">PhzF family phenazine biosynthesis protein</fullName>
    </submittedName>
</protein>
<name>A0ABS2LFU0_9CELL</name>
<gene>
    <name evidence="1" type="ORF">JOD49_002167</name>
</gene>
<dbReference type="PIRSF" id="PIRSF016184">
    <property type="entry name" value="PhzC_PhzF"/>
    <property type="match status" value="1"/>
</dbReference>
<dbReference type="SUPFAM" id="SSF54506">
    <property type="entry name" value="Diaminopimelate epimerase-like"/>
    <property type="match status" value="1"/>
</dbReference>
<evidence type="ECO:0000313" key="2">
    <source>
        <dbReference type="Proteomes" id="UP000698059"/>
    </source>
</evidence>
<evidence type="ECO:0000313" key="1">
    <source>
        <dbReference type="EMBL" id="MBM7479247.1"/>
    </source>
</evidence>
<dbReference type="RefSeq" id="WP_205307215.1">
    <property type="nucleotide sequence ID" value="NZ_BAAAVF010000027.1"/>
</dbReference>
<proteinExistence type="predicted"/>
<dbReference type="Proteomes" id="UP000698059">
    <property type="component" value="Unassembled WGS sequence"/>
</dbReference>
<dbReference type="InterPro" id="IPR003719">
    <property type="entry name" value="Phenazine_PhzF-like"/>
</dbReference>
<keyword evidence="2" id="KW-1185">Reference proteome</keyword>
<organism evidence="1 2">
    <name type="scientific">Oerskovia jenensis</name>
    <dbReference type="NCBI Taxonomy" id="162169"/>
    <lineage>
        <taxon>Bacteria</taxon>
        <taxon>Bacillati</taxon>
        <taxon>Actinomycetota</taxon>
        <taxon>Actinomycetes</taxon>
        <taxon>Micrococcales</taxon>
        <taxon>Cellulomonadaceae</taxon>
        <taxon>Oerskovia</taxon>
    </lineage>
</organism>
<dbReference type="PANTHER" id="PTHR13774">
    <property type="entry name" value="PHENAZINE BIOSYNTHESIS PROTEIN"/>
    <property type="match status" value="1"/>
</dbReference>
<comment type="caution">
    <text evidence="1">The sequence shown here is derived from an EMBL/GenBank/DDBJ whole genome shotgun (WGS) entry which is preliminary data.</text>
</comment>
<dbReference type="EMBL" id="JAFBBO010000001">
    <property type="protein sequence ID" value="MBM7479247.1"/>
    <property type="molecule type" value="Genomic_DNA"/>
</dbReference>
<dbReference type="NCBIfam" id="TIGR00654">
    <property type="entry name" value="PhzF_family"/>
    <property type="match status" value="1"/>
</dbReference>
<dbReference type="Pfam" id="PF02567">
    <property type="entry name" value="PhzC-PhzF"/>
    <property type="match status" value="1"/>
</dbReference>
<dbReference type="PANTHER" id="PTHR13774:SF32">
    <property type="entry name" value="ANTISENSE-ENHANCING SEQUENCE 1"/>
    <property type="match status" value="1"/>
</dbReference>
<dbReference type="Gene3D" id="3.10.310.10">
    <property type="entry name" value="Diaminopimelate Epimerase, Chain A, domain 1"/>
    <property type="match status" value="2"/>
</dbReference>
<sequence length="318" mass="32921">MTPQPRPRPFSQVDVFTTTPYRGNPVAVVRDAVGLEDAQMAAFARWTNLSETTFLLPPSPEGAAAGADYRLRIFTPAGELPFAGHPTLGSCHAWLAAGGTPREPGVVVQECGIGLVPLRRSPASDLTDRPDGGASPGGRLAFAAPDLLVDEPVDLSTLAAITRALGLEARDVVDHRFLDNGPGWRVLLLGSAEKVLALDPDFTGLGDLAIGVVGPYTALGDGRYDGPDGAAVEVRGYALDMGIPEDPVTGSLNAVVAQWLQPDGLLPAEYVASQGTALGRAGRVHVTRATGTADEGEGGDTVWVGGDAVTCIDGTVLL</sequence>
<accession>A0ABS2LFU0</accession>